<dbReference type="SUPFAM" id="SSF140860">
    <property type="entry name" value="Pseudo ankyrin repeat-like"/>
    <property type="match status" value="2"/>
</dbReference>
<reference evidence="1 2" key="1">
    <citation type="journal article" date="2011" name="Genome Res.">
        <title>Phylogeny-wide analysis of social amoeba genomes highlights ancient origins for complex intercellular communication.</title>
        <authorList>
            <person name="Heidel A.J."/>
            <person name="Lawal H.M."/>
            <person name="Felder M."/>
            <person name="Schilde C."/>
            <person name="Helps N.R."/>
            <person name="Tunggal B."/>
            <person name="Rivero F."/>
            <person name="John U."/>
            <person name="Schleicher M."/>
            <person name="Eichinger L."/>
            <person name="Platzer M."/>
            <person name="Noegel A.A."/>
            <person name="Schaap P."/>
            <person name="Gloeckner G."/>
        </authorList>
    </citation>
    <scope>NUCLEOTIDE SEQUENCE [LARGE SCALE GENOMIC DNA]</scope>
    <source>
        <strain evidence="2">ATCC 26659 / Pp 5 / PN500</strain>
    </source>
</reference>
<protein>
    <submittedName>
        <fullName evidence="1">Uncharacterized protein</fullName>
    </submittedName>
</protein>
<dbReference type="SUPFAM" id="SSF48403">
    <property type="entry name" value="Ankyrin repeat"/>
    <property type="match status" value="1"/>
</dbReference>
<gene>
    <name evidence="1" type="ORF">PPL_05998</name>
</gene>
<keyword evidence="2" id="KW-1185">Reference proteome</keyword>
<dbReference type="Gene3D" id="1.25.40.20">
    <property type="entry name" value="Ankyrin repeat-containing domain"/>
    <property type="match status" value="3"/>
</dbReference>
<sequence>MRLIEFYRIASKKALKMITKLKSQRVIELLLVREPQLFKLWPLLFDGCCRNGMLDTVKLLCETTSVPISVSRNAMDGAAAGGHLDLCDFLRTNRTEGFTDDAFRRAAKHGHLQVFQWLNEHSNHNPFEGQLDTRKLIVGLIKNKQIEMLQYLIKTVDLQYISVMMGHIYMNDVVATKDIDLVKFMFLNPVVGWFQSSIHIYNCYEWAVRYSQPLIMEWLWKTFKSSLKRFPLVTLALEAGSEKHFNEVFSDFTNTMIFDFDKTQSWTNLLESAAAMNRLDVVQYLTQQNIQASLFVSPIDCAVKNDHYEMVSWLLRNRTEQYTLESFRQCKSLKIAVLLLDNQDRCASQVVIDIIPIDIDLVNLYHRKQLFDTGAIEASMTELFKDGPLDVIQFLLCNGYRVGSAAIDNAAGYGNLELVKWIHSNTTEAFTTRAMDLAAEKNHLEVVKFLHYNRTEGCTMQAVNRASLFGHCEMIDFLLQNRTEGFDRDAYSQSFLFPAAIESLYRFNPNIDFSTSCSLDKASMVGSLEVVIFLDSKTNCKCTTQALDEAASFGFLRVVEYLLIHRKEGFTRKALVQSEQKGYQHIFKLLSERLDLLKEETN</sequence>
<dbReference type="InterPro" id="IPR052050">
    <property type="entry name" value="SecEffector_AnkRepeat"/>
</dbReference>
<dbReference type="Proteomes" id="UP000001396">
    <property type="component" value="Unassembled WGS sequence"/>
</dbReference>
<dbReference type="AlphaFoldDB" id="D3BBX8"/>
<dbReference type="RefSeq" id="XP_020433279.1">
    <property type="nucleotide sequence ID" value="XM_020576867.1"/>
</dbReference>
<dbReference type="InParanoid" id="D3BBX8"/>
<dbReference type="EMBL" id="ADBJ01000026">
    <property type="protein sequence ID" value="EFA81161.1"/>
    <property type="molecule type" value="Genomic_DNA"/>
</dbReference>
<dbReference type="Pfam" id="PF13637">
    <property type="entry name" value="Ank_4"/>
    <property type="match status" value="2"/>
</dbReference>
<dbReference type="PANTHER" id="PTHR46586:SF3">
    <property type="entry name" value="ANKYRIN REPEAT-CONTAINING PROTEIN"/>
    <property type="match status" value="1"/>
</dbReference>
<dbReference type="InterPro" id="IPR036770">
    <property type="entry name" value="Ankyrin_rpt-contain_sf"/>
</dbReference>
<dbReference type="InterPro" id="IPR002110">
    <property type="entry name" value="Ankyrin_rpt"/>
</dbReference>
<dbReference type="PANTHER" id="PTHR46586">
    <property type="entry name" value="ANKYRIN REPEAT-CONTAINING PROTEIN"/>
    <property type="match status" value="1"/>
</dbReference>
<accession>D3BBX8</accession>
<dbReference type="STRING" id="670386.D3BBX8"/>
<organism evidence="1 2">
    <name type="scientific">Heterostelium pallidum (strain ATCC 26659 / Pp 5 / PN500)</name>
    <name type="common">Cellular slime mold</name>
    <name type="synonym">Polysphondylium pallidum</name>
    <dbReference type="NCBI Taxonomy" id="670386"/>
    <lineage>
        <taxon>Eukaryota</taxon>
        <taxon>Amoebozoa</taxon>
        <taxon>Evosea</taxon>
        <taxon>Eumycetozoa</taxon>
        <taxon>Dictyostelia</taxon>
        <taxon>Acytosteliales</taxon>
        <taxon>Acytosteliaceae</taxon>
        <taxon>Heterostelium</taxon>
    </lineage>
</organism>
<evidence type="ECO:0000313" key="1">
    <source>
        <dbReference type="EMBL" id="EFA81161.1"/>
    </source>
</evidence>
<dbReference type="GeneID" id="31361482"/>
<name>D3BBX8_HETP5</name>
<comment type="caution">
    <text evidence="1">The sequence shown here is derived from an EMBL/GenBank/DDBJ whole genome shotgun (WGS) entry which is preliminary data.</text>
</comment>
<evidence type="ECO:0000313" key="2">
    <source>
        <dbReference type="Proteomes" id="UP000001396"/>
    </source>
</evidence>
<proteinExistence type="predicted"/>